<evidence type="ECO:0000259" key="3">
    <source>
        <dbReference type="PROSITE" id="PS51649"/>
    </source>
</evidence>
<comment type="similarity">
    <text evidence="2">Belongs to the NPH3 family.</text>
</comment>
<sequence>MTRASLPVSVITSSKSPLQAAGGTKSFWFEGDGFVHDVDCFVKTIATIKANGAHPGHIGSIIAHYASTRLPDLSGVILENQQQYSHSVTACVMKKRFLVETLIGILPPEKDSVSCNFLLRLLRTANIVGADTDYKADLEVRISWQLEEASLTELMIPSFRHTCAALLDVELVTRVVKNFARIYNEGIKSGTSLIKVAKLVDSYLAEAAADLNLSLIEFITLTDALPRHSRVTEDGLYLALDTYLKAHPDVTKQERRRLCGLIGIKKLSMGASLHAAENPRLPVRTIIQILFTEQTKLSHGRHNNSIDCNVSSLSRNPSGSHFSEPTPSWCTSKFDMNVQQAEISRLRAGIGKLHNECEAMRRQLKKEKKGGRSSTGNTCGSKWYFRWKMLRFSKCFTTDDVEKKNGGEFGDNKEGEEEFELEDLTTVLGDAIASSGQVDGMIDNREDPTALIIPDQQIKRNREGKRLKKEMNQLMEQLVEGDRKINTTSSSAQKIVDEATHHQHQNLPNPDKFGLLTKTTRINNHIHVPDDSDLCTLKYGGSNQPIYARYCCSTPPLFKEV</sequence>
<dbReference type="GO" id="GO:0016567">
    <property type="term" value="P:protein ubiquitination"/>
    <property type="evidence" value="ECO:0007669"/>
    <property type="project" value="UniProtKB-UniPathway"/>
</dbReference>
<evidence type="ECO:0000313" key="4">
    <source>
        <dbReference type="EMBL" id="VDD01182.1"/>
    </source>
</evidence>
<dbReference type="Pfam" id="PF03000">
    <property type="entry name" value="NPH3"/>
    <property type="match status" value="1"/>
</dbReference>
<evidence type="ECO:0000256" key="1">
    <source>
        <dbReference type="ARBA" id="ARBA00022786"/>
    </source>
</evidence>
<gene>
    <name evidence="4" type="ORF">BOLC3T21409H</name>
</gene>
<protein>
    <recommendedName>
        <fullName evidence="3">NPH3 domain-containing protein</fullName>
    </recommendedName>
</protein>
<evidence type="ECO:0000256" key="2">
    <source>
        <dbReference type="PROSITE-ProRule" id="PRU00982"/>
    </source>
</evidence>
<accession>A0A3P6BY01</accession>
<keyword evidence="1" id="KW-0833">Ubl conjugation pathway</keyword>
<dbReference type="InterPro" id="IPR027356">
    <property type="entry name" value="NPH3_dom"/>
</dbReference>
<name>A0A3P6BY01_BRAOL</name>
<dbReference type="InterPro" id="IPR043454">
    <property type="entry name" value="NPH3/RPT2-like"/>
</dbReference>
<reference evidence="4" key="1">
    <citation type="submission" date="2018-11" db="EMBL/GenBank/DDBJ databases">
        <authorList>
            <consortium name="Genoscope - CEA"/>
            <person name="William W."/>
        </authorList>
    </citation>
    <scope>NUCLEOTIDE SEQUENCE</scope>
</reference>
<dbReference type="PANTHER" id="PTHR32370">
    <property type="entry name" value="OS12G0117600 PROTEIN"/>
    <property type="match status" value="1"/>
</dbReference>
<dbReference type="AlphaFoldDB" id="A0A3P6BY01"/>
<dbReference type="PROSITE" id="PS51649">
    <property type="entry name" value="NPH3"/>
    <property type="match status" value="1"/>
</dbReference>
<dbReference type="EMBL" id="LR031872">
    <property type="protein sequence ID" value="VDD01182.1"/>
    <property type="molecule type" value="Genomic_DNA"/>
</dbReference>
<organism evidence="4">
    <name type="scientific">Brassica oleracea</name>
    <name type="common">Wild cabbage</name>
    <dbReference type="NCBI Taxonomy" id="3712"/>
    <lineage>
        <taxon>Eukaryota</taxon>
        <taxon>Viridiplantae</taxon>
        <taxon>Streptophyta</taxon>
        <taxon>Embryophyta</taxon>
        <taxon>Tracheophyta</taxon>
        <taxon>Spermatophyta</taxon>
        <taxon>Magnoliopsida</taxon>
        <taxon>eudicotyledons</taxon>
        <taxon>Gunneridae</taxon>
        <taxon>Pentapetalae</taxon>
        <taxon>rosids</taxon>
        <taxon>malvids</taxon>
        <taxon>Brassicales</taxon>
        <taxon>Brassicaceae</taxon>
        <taxon>Brassiceae</taxon>
        <taxon>Brassica</taxon>
    </lineage>
</organism>
<dbReference type="UniPathway" id="UPA00143"/>
<proteinExistence type="inferred from homology"/>
<feature type="domain" description="NPH3" evidence="3">
    <location>
        <begin position="26"/>
        <end position="296"/>
    </location>
</feature>